<evidence type="ECO:0000256" key="1">
    <source>
        <dbReference type="ARBA" id="ARBA00003814"/>
    </source>
</evidence>
<evidence type="ECO:0000256" key="11">
    <source>
        <dbReference type="RuleBase" id="RU003826"/>
    </source>
</evidence>
<dbReference type="PANTHER" id="PTHR20857:SF15">
    <property type="entry name" value="THIAMINE-PHOSPHATE SYNTHASE"/>
    <property type="match status" value="1"/>
</dbReference>
<dbReference type="EC" id="2.5.1.3" evidence="10"/>
<protein>
    <recommendedName>
        <fullName evidence="10">Thiamine-phosphate synthase</fullName>
        <shortName evidence="10">TP synthase</shortName>
        <shortName evidence="10">TPS</shortName>
        <ecNumber evidence="10">2.5.1.3</ecNumber>
    </recommendedName>
    <alternativeName>
        <fullName evidence="10">Thiamine-phosphate pyrophosphorylase</fullName>
        <shortName evidence="10">TMP pyrophosphorylase</shortName>
        <shortName evidence="10">TMP-PPase</shortName>
    </alternativeName>
</protein>
<dbReference type="PANTHER" id="PTHR20857">
    <property type="entry name" value="THIAMINE-PHOSPHATE PYROPHOSPHORYLASE"/>
    <property type="match status" value="1"/>
</dbReference>
<comment type="catalytic activity">
    <reaction evidence="8 10 11">
        <text>2-(2-carboxy-4-methylthiazol-5-yl)ethyl phosphate + 4-amino-2-methyl-5-(diphosphooxymethyl)pyrimidine + 2 H(+) = thiamine phosphate + CO2 + diphosphate</text>
        <dbReference type="Rhea" id="RHEA:47848"/>
        <dbReference type="ChEBI" id="CHEBI:15378"/>
        <dbReference type="ChEBI" id="CHEBI:16526"/>
        <dbReference type="ChEBI" id="CHEBI:33019"/>
        <dbReference type="ChEBI" id="CHEBI:37575"/>
        <dbReference type="ChEBI" id="CHEBI:57841"/>
        <dbReference type="ChEBI" id="CHEBI:62890"/>
        <dbReference type="EC" id="2.5.1.3"/>
    </reaction>
</comment>
<accession>A0ABX6SUF5</accession>
<feature type="binding site" evidence="10">
    <location>
        <begin position="189"/>
        <end position="190"/>
    </location>
    <ligand>
        <name>2-[(2R,5Z)-2-carboxy-4-methylthiazol-5(2H)-ylidene]ethyl phosphate</name>
        <dbReference type="ChEBI" id="CHEBI:62899"/>
    </ligand>
</feature>
<evidence type="ECO:0000256" key="9">
    <source>
        <dbReference type="ARBA" id="ARBA00047883"/>
    </source>
</evidence>
<dbReference type="InterPro" id="IPR022998">
    <property type="entry name" value="ThiamineP_synth_TenI"/>
</dbReference>
<evidence type="ECO:0000256" key="8">
    <source>
        <dbReference type="ARBA" id="ARBA00047851"/>
    </source>
</evidence>
<dbReference type="Pfam" id="PF02581">
    <property type="entry name" value="TMP-TENI"/>
    <property type="match status" value="1"/>
</dbReference>
<feature type="binding site" evidence="10">
    <location>
        <begin position="34"/>
        <end position="38"/>
    </location>
    <ligand>
        <name>4-amino-2-methyl-5-(diphosphooxymethyl)pyrimidine</name>
        <dbReference type="ChEBI" id="CHEBI:57841"/>
    </ligand>
</feature>
<evidence type="ECO:0000256" key="6">
    <source>
        <dbReference type="ARBA" id="ARBA00022977"/>
    </source>
</evidence>
<organism evidence="14 15">
    <name type="scientific">Aeromicrobium senzhongii</name>
    <dbReference type="NCBI Taxonomy" id="2663859"/>
    <lineage>
        <taxon>Bacteria</taxon>
        <taxon>Bacillati</taxon>
        <taxon>Actinomycetota</taxon>
        <taxon>Actinomycetes</taxon>
        <taxon>Propionibacteriales</taxon>
        <taxon>Nocardioidaceae</taxon>
        <taxon>Aeromicrobium</taxon>
    </lineage>
</organism>
<sequence length="213" mass="21206">MISGLHLVTDERLARDRLLAVVGAAVTAGTAVVQVRAKHATARELTETVAVVSAVVSGRALVLVNDRVDVALAARHGGARVDGVHLGQEDLDPVAARALLGPDATVGWTAHAPDHLRAAHALAPGTVDYLGVGLIRPTTSKPDGPAVLGVEGFGAFARAAALPCIAIGGVRLEDVPGVMAAGAAGVAVVSAVSEAADPGQTAARFVAAIAGAR</sequence>
<keyword evidence="4 10" id="KW-0479">Metal-binding</keyword>
<dbReference type="InterPro" id="IPR036206">
    <property type="entry name" value="ThiamineP_synth_sf"/>
</dbReference>
<dbReference type="RefSeq" id="WP_187411616.1">
    <property type="nucleotide sequence ID" value="NZ_CP060587.1"/>
</dbReference>
<dbReference type="NCBIfam" id="TIGR00693">
    <property type="entry name" value="thiE"/>
    <property type="match status" value="1"/>
</dbReference>
<evidence type="ECO:0000256" key="2">
    <source>
        <dbReference type="ARBA" id="ARBA00005165"/>
    </source>
</evidence>
<name>A0ABX6SUF5_9ACTN</name>
<dbReference type="GO" id="GO:0004789">
    <property type="term" value="F:thiamine-phosphate diphosphorylase activity"/>
    <property type="evidence" value="ECO:0007669"/>
    <property type="project" value="UniProtKB-EC"/>
</dbReference>
<evidence type="ECO:0000256" key="5">
    <source>
        <dbReference type="ARBA" id="ARBA00022842"/>
    </source>
</evidence>
<comment type="pathway">
    <text evidence="2 10 12">Cofactor biosynthesis; thiamine diphosphate biosynthesis; thiamine phosphate from 4-amino-2-methyl-5-diphosphomethylpyrimidine and 4-methyl-5-(2-phosphoethyl)-thiazole: step 1/1.</text>
</comment>
<evidence type="ECO:0000256" key="10">
    <source>
        <dbReference type="HAMAP-Rule" id="MF_00097"/>
    </source>
</evidence>
<comment type="function">
    <text evidence="1 10">Condenses 4-methyl-5-(beta-hydroxyethyl)thiazole monophosphate (THZ-P) and 2-methyl-4-amino-5-hydroxymethyl pyrimidine pyrophosphate (HMP-PP) to form thiamine monophosphate (TMP).</text>
</comment>
<dbReference type="Proteomes" id="UP000515871">
    <property type="component" value="Chromosome"/>
</dbReference>
<reference evidence="14 15" key="1">
    <citation type="submission" date="2020-08" db="EMBL/GenBank/DDBJ databases">
        <title>Novel species in genus Aeromicrobium.</title>
        <authorList>
            <person name="Zhang G."/>
        </authorList>
    </citation>
    <scope>NUCLEOTIDE SEQUENCE [LARGE SCALE GENOMIC DNA]</scope>
    <source>
        <strain evidence="15">zg-629</strain>
    </source>
</reference>
<evidence type="ECO:0000256" key="7">
    <source>
        <dbReference type="ARBA" id="ARBA00047334"/>
    </source>
</evidence>
<gene>
    <name evidence="10 14" type="primary">thiE</name>
    <name evidence="14" type="ORF">H9L21_14990</name>
</gene>
<dbReference type="InterPro" id="IPR034291">
    <property type="entry name" value="TMP_synthase"/>
</dbReference>
<dbReference type="Gene3D" id="3.20.20.70">
    <property type="entry name" value="Aldolase class I"/>
    <property type="match status" value="1"/>
</dbReference>
<comment type="catalytic activity">
    <reaction evidence="7 10 11">
        <text>4-methyl-5-(2-phosphooxyethyl)-thiazole + 4-amino-2-methyl-5-(diphosphooxymethyl)pyrimidine + H(+) = thiamine phosphate + diphosphate</text>
        <dbReference type="Rhea" id="RHEA:22328"/>
        <dbReference type="ChEBI" id="CHEBI:15378"/>
        <dbReference type="ChEBI" id="CHEBI:33019"/>
        <dbReference type="ChEBI" id="CHEBI:37575"/>
        <dbReference type="ChEBI" id="CHEBI:57841"/>
        <dbReference type="ChEBI" id="CHEBI:58296"/>
        <dbReference type="EC" id="2.5.1.3"/>
    </reaction>
</comment>
<comment type="cofactor">
    <cofactor evidence="10">
        <name>Mg(2+)</name>
        <dbReference type="ChEBI" id="CHEBI:18420"/>
    </cofactor>
    <text evidence="10">Binds 1 Mg(2+) ion per subunit.</text>
</comment>
<proteinExistence type="inferred from homology"/>
<feature type="binding site" evidence="10">
    <location>
        <position position="169"/>
    </location>
    <ligand>
        <name>2-[(2R,5Z)-2-carboxy-4-methylthiazol-5(2H)-ylidene]ethyl phosphate</name>
        <dbReference type="ChEBI" id="CHEBI:62899"/>
    </ligand>
</feature>
<feature type="binding site" evidence="10">
    <location>
        <position position="65"/>
    </location>
    <ligand>
        <name>4-amino-2-methyl-5-(diphosphooxymethyl)pyrimidine</name>
        <dbReference type="ChEBI" id="CHEBI:57841"/>
    </ligand>
</feature>
<keyword evidence="6 10" id="KW-0784">Thiamine biosynthesis</keyword>
<comment type="catalytic activity">
    <reaction evidence="9 10 11">
        <text>2-[(2R,5Z)-2-carboxy-4-methylthiazol-5(2H)-ylidene]ethyl phosphate + 4-amino-2-methyl-5-(diphosphooxymethyl)pyrimidine + 2 H(+) = thiamine phosphate + CO2 + diphosphate</text>
        <dbReference type="Rhea" id="RHEA:47844"/>
        <dbReference type="ChEBI" id="CHEBI:15378"/>
        <dbReference type="ChEBI" id="CHEBI:16526"/>
        <dbReference type="ChEBI" id="CHEBI:33019"/>
        <dbReference type="ChEBI" id="CHEBI:37575"/>
        <dbReference type="ChEBI" id="CHEBI:57841"/>
        <dbReference type="ChEBI" id="CHEBI:62899"/>
        <dbReference type="EC" id="2.5.1.3"/>
    </reaction>
</comment>
<evidence type="ECO:0000313" key="15">
    <source>
        <dbReference type="Proteomes" id="UP000515871"/>
    </source>
</evidence>
<evidence type="ECO:0000256" key="4">
    <source>
        <dbReference type="ARBA" id="ARBA00022723"/>
    </source>
</evidence>
<evidence type="ECO:0000259" key="13">
    <source>
        <dbReference type="Pfam" id="PF02581"/>
    </source>
</evidence>
<dbReference type="CDD" id="cd00564">
    <property type="entry name" value="TMP_TenI"/>
    <property type="match status" value="1"/>
</dbReference>
<feature type="domain" description="Thiamine phosphate synthase/TenI" evidence="13">
    <location>
        <begin position="5"/>
        <end position="192"/>
    </location>
</feature>
<dbReference type="SUPFAM" id="SSF51391">
    <property type="entry name" value="Thiamin phosphate synthase"/>
    <property type="match status" value="1"/>
</dbReference>
<feature type="binding site" evidence="10">
    <location>
        <position position="109"/>
    </location>
    <ligand>
        <name>4-amino-2-methyl-5-(diphosphooxymethyl)pyrimidine</name>
        <dbReference type="ChEBI" id="CHEBI:57841"/>
    </ligand>
</feature>
<keyword evidence="5 10" id="KW-0460">Magnesium</keyword>
<dbReference type="InterPro" id="IPR013785">
    <property type="entry name" value="Aldolase_TIM"/>
</dbReference>
<keyword evidence="15" id="KW-1185">Reference proteome</keyword>
<feature type="binding site" evidence="10">
    <location>
        <position position="141"/>
    </location>
    <ligand>
        <name>4-amino-2-methyl-5-(diphosphooxymethyl)pyrimidine</name>
        <dbReference type="ChEBI" id="CHEBI:57841"/>
    </ligand>
</feature>
<keyword evidence="3 10" id="KW-0808">Transferase</keyword>
<dbReference type="EMBL" id="CP060587">
    <property type="protein sequence ID" value="QNL94360.1"/>
    <property type="molecule type" value="Genomic_DNA"/>
</dbReference>
<comment type="similarity">
    <text evidence="10 11">Belongs to the thiamine-phosphate synthase family.</text>
</comment>
<feature type="binding site" evidence="10">
    <location>
        <position position="66"/>
    </location>
    <ligand>
        <name>Mg(2+)</name>
        <dbReference type="ChEBI" id="CHEBI:18420"/>
    </ligand>
</feature>
<evidence type="ECO:0000256" key="3">
    <source>
        <dbReference type="ARBA" id="ARBA00022679"/>
    </source>
</evidence>
<feature type="binding site" evidence="10">
    <location>
        <begin position="138"/>
        <end position="140"/>
    </location>
    <ligand>
        <name>2-[(2R,5Z)-2-carboxy-4-methylthiazol-5(2H)-ylidene]ethyl phosphate</name>
        <dbReference type="ChEBI" id="CHEBI:62899"/>
    </ligand>
</feature>
<evidence type="ECO:0000256" key="12">
    <source>
        <dbReference type="RuleBase" id="RU004253"/>
    </source>
</evidence>
<feature type="binding site" evidence="10">
    <location>
        <position position="90"/>
    </location>
    <ligand>
        <name>Mg(2+)</name>
        <dbReference type="ChEBI" id="CHEBI:18420"/>
    </ligand>
</feature>
<dbReference type="HAMAP" id="MF_00097">
    <property type="entry name" value="TMP_synthase"/>
    <property type="match status" value="1"/>
</dbReference>
<evidence type="ECO:0000313" key="14">
    <source>
        <dbReference type="EMBL" id="QNL94360.1"/>
    </source>
</evidence>